<dbReference type="OrthoDB" id="2546654at2"/>
<dbReference type="GO" id="GO:0005737">
    <property type="term" value="C:cytoplasm"/>
    <property type="evidence" value="ECO:0007669"/>
    <property type="project" value="TreeGrafter"/>
</dbReference>
<dbReference type="RefSeq" id="WP_013764136.1">
    <property type="nucleotide sequence ID" value="NC_015510.1"/>
</dbReference>
<accession>F4L1S3</accession>
<name>F4L1S3_HALH1</name>
<dbReference type="PANTHER" id="PTHR48104:SF30">
    <property type="entry name" value="METACASPASE-1"/>
    <property type="match status" value="1"/>
</dbReference>
<gene>
    <name evidence="2" type="ordered locus">Halhy_1693</name>
</gene>
<dbReference type="KEGG" id="hhy:Halhy_1693"/>
<evidence type="ECO:0000313" key="3">
    <source>
        <dbReference type="Proteomes" id="UP000008461"/>
    </source>
</evidence>
<dbReference type="EMBL" id="CP002691">
    <property type="protein sequence ID" value="AEE49582.1"/>
    <property type="molecule type" value="Genomic_DNA"/>
</dbReference>
<evidence type="ECO:0000313" key="2">
    <source>
        <dbReference type="EMBL" id="AEE49582.1"/>
    </source>
</evidence>
<keyword evidence="3" id="KW-1185">Reference proteome</keyword>
<dbReference type="PANTHER" id="PTHR48104">
    <property type="entry name" value="METACASPASE-4"/>
    <property type="match status" value="1"/>
</dbReference>
<dbReference type="eggNOG" id="COG4249">
    <property type="taxonomic scope" value="Bacteria"/>
</dbReference>
<dbReference type="Pfam" id="PF00656">
    <property type="entry name" value="Peptidase_C14"/>
    <property type="match status" value="1"/>
</dbReference>
<sequence>MTKLHLLQIAINDYDPKSKVRSLRGCIKDADTFFVFLKEHYKHIFDPEDKDNKPLRLENDEATRANVIKKVKTLASRAKAGDFVIIQFAGHGSQSLSAIEFRDHPNTLKYDESLLLYDSRLPDGYDLADKEIAKLLAAFDEKVDLIFIADCCHAGTITREGEDEEMLARYEPARSGEPRPLSSYYGYDDPRNLQLPESNHIAITACEGKEKAFEQGQGVFTNALIEELTASERNASYAELFERVRTRVNQFSTAQTPQFDVSGNFNANRIFLSRDEKTANTYQVVRDSSTQQWKLMLGAVHGLSDDMKISVAIRPADHQNKPAKMARVKAVRMAHCLLEGFDADDYTIPYRAAIASVLKPSIKFNLLGDKQLCQQFKDQYHPDTPFFTVGFFVDAEYDIKLQTGKLGYSAELYQVSTGKIIHLIPGIKQFEQFMQQVASALQLVEKWERLLAVQSNHHTPNDNFEWYIDVDGDVHHEDQFSVELAQDAEKKVIAVPFDIWVKNSDQSPLYFTLLQFNRNYSIFAYRSAAEVGPGNLYKLRYSSFTIKGDALESKLIFKIIVSRKQLDQAQFEQKNHLNLGDLTSTRDSDDYENRGSNFNPDQEAWYTANKEVRIVRKM</sequence>
<protein>
    <submittedName>
        <fullName evidence="2">Peptidase C14 caspase catalytic subunit p20</fullName>
    </submittedName>
</protein>
<dbReference type="GO" id="GO:0004197">
    <property type="term" value="F:cysteine-type endopeptidase activity"/>
    <property type="evidence" value="ECO:0007669"/>
    <property type="project" value="InterPro"/>
</dbReference>
<dbReference type="InterPro" id="IPR050452">
    <property type="entry name" value="Metacaspase"/>
</dbReference>
<dbReference type="InterPro" id="IPR029030">
    <property type="entry name" value="Caspase-like_dom_sf"/>
</dbReference>
<evidence type="ECO:0000259" key="1">
    <source>
        <dbReference type="Pfam" id="PF00656"/>
    </source>
</evidence>
<proteinExistence type="predicted"/>
<dbReference type="Gene3D" id="3.40.50.1460">
    <property type="match status" value="1"/>
</dbReference>
<dbReference type="HOGENOM" id="CLU_443962_0_0_10"/>
<organism evidence="2 3">
    <name type="scientific">Haliscomenobacter hydrossis (strain ATCC 27775 / DSM 1100 / LMG 10767 / O)</name>
    <dbReference type="NCBI Taxonomy" id="760192"/>
    <lineage>
        <taxon>Bacteria</taxon>
        <taxon>Pseudomonadati</taxon>
        <taxon>Bacteroidota</taxon>
        <taxon>Saprospiria</taxon>
        <taxon>Saprospirales</taxon>
        <taxon>Haliscomenobacteraceae</taxon>
        <taxon>Haliscomenobacter</taxon>
    </lineage>
</organism>
<feature type="domain" description="Peptidase C14 caspase" evidence="1">
    <location>
        <begin position="9"/>
        <end position="261"/>
    </location>
</feature>
<reference evidence="2 3" key="1">
    <citation type="journal article" date="2011" name="Stand. Genomic Sci.">
        <title>Complete genome sequence of Haliscomenobacter hydrossis type strain (O).</title>
        <authorList>
            <consortium name="US DOE Joint Genome Institute (JGI-PGF)"/>
            <person name="Daligault H."/>
            <person name="Lapidus A."/>
            <person name="Zeytun A."/>
            <person name="Nolan M."/>
            <person name="Lucas S."/>
            <person name="Del Rio T.G."/>
            <person name="Tice H."/>
            <person name="Cheng J.F."/>
            <person name="Tapia R."/>
            <person name="Han C."/>
            <person name="Goodwin L."/>
            <person name="Pitluck S."/>
            <person name="Liolios K."/>
            <person name="Pagani I."/>
            <person name="Ivanova N."/>
            <person name="Huntemann M."/>
            <person name="Mavromatis K."/>
            <person name="Mikhailova N."/>
            <person name="Pati A."/>
            <person name="Chen A."/>
            <person name="Palaniappan K."/>
            <person name="Land M."/>
            <person name="Hauser L."/>
            <person name="Brambilla E.M."/>
            <person name="Rohde M."/>
            <person name="Verbarg S."/>
            <person name="Goker M."/>
            <person name="Bristow J."/>
            <person name="Eisen J.A."/>
            <person name="Markowitz V."/>
            <person name="Hugenholtz P."/>
            <person name="Kyrpides N.C."/>
            <person name="Klenk H.P."/>
            <person name="Woyke T."/>
        </authorList>
    </citation>
    <scope>NUCLEOTIDE SEQUENCE [LARGE SCALE GENOMIC DNA]</scope>
    <source>
        <strain evidence="3">ATCC 27775 / DSM 1100 / LMG 10767 / O</strain>
    </source>
</reference>
<dbReference type="STRING" id="760192.Halhy_1693"/>
<dbReference type="AlphaFoldDB" id="F4L1S3"/>
<dbReference type="SUPFAM" id="SSF52129">
    <property type="entry name" value="Caspase-like"/>
    <property type="match status" value="1"/>
</dbReference>
<reference key="2">
    <citation type="submission" date="2011-04" db="EMBL/GenBank/DDBJ databases">
        <title>Complete sequence of chromosome of Haliscomenobacter hydrossis DSM 1100.</title>
        <authorList>
            <consortium name="US DOE Joint Genome Institute (JGI-PGF)"/>
            <person name="Lucas S."/>
            <person name="Han J."/>
            <person name="Lapidus A."/>
            <person name="Bruce D."/>
            <person name="Goodwin L."/>
            <person name="Pitluck S."/>
            <person name="Peters L."/>
            <person name="Kyrpides N."/>
            <person name="Mavromatis K."/>
            <person name="Ivanova N."/>
            <person name="Ovchinnikova G."/>
            <person name="Pagani I."/>
            <person name="Daligault H."/>
            <person name="Detter J.C."/>
            <person name="Han C."/>
            <person name="Land M."/>
            <person name="Hauser L."/>
            <person name="Markowitz V."/>
            <person name="Cheng J.-F."/>
            <person name="Hugenholtz P."/>
            <person name="Woyke T."/>
            <person name="Wu D."/>
            <person name="Verbarg S."/>
            <person name="Frueling A."/>
            <person name="Brambilla E."/>
            <person name="Klenk H.-P."/>
            <person name="Eisen J.A."/>
        </authorList>
    </citation>
    <scope>NUCLEOTIDE SEQUENCE</scope>
    <source>
        <strain>DSM 1100</strain>
    </source>
</reference>
<dbReference type="GO" id="GO:0006508">
    <property type="term" value="P:proteolysis"/>
    <property type="evidence" value="ECO:0007669"/>
    <property type="project" value="InterPro"/>
</dbReference>
<dbReference type="InterPro" id="IPR011600">
    <property type="entry name" value="Pept_C14_caspase"/>
</dbReference>
<dbReference type="Proteomes" id="UP000008461">
    <property type="component" value="Chromosome"/>
</dbReference>